<keyword evidence="3" id="KW-1185">Reference proteome</keyword>
<dbReference type="EMBL" id="VLTK01000013">
    <property type="protein sequence ID" value="TSI13156.1"/>
    <property type="molecule type" value="Genomic_DNA"/>
</dbReference>
<dbReference type="AlphaFoldDB" id="A0A556C743"/>
<reference evidence="2 3" key="1">
    <citation type="submission" date="2019-07" db="EMBL/GenBank/DDBJ databases">
        <title>Draft genome sequence of Brevibacterium aurantiacum XU54 isolated from Xinjiang China.</title>
        <authorList>
            <person name="Xu X."/>
        </authorList>
    </citation>
    <scope>NUCLEOTIDE SEQUENCE [LARGE SCALE GENOMIC DNA]</scope>
    <source>
        <strain evidence="2 3">XU54</strain>
    </source>
</reference>
<gene>
    <name evidence="2" type="ORF">FO013_18375</name>
</gene>
<organism evidence="2 3">
    <name type="scientific">Brevibacterium aurantiacum</name>
    <dbReference type="NCBI Taxonomy" id="273384"/>
    <lineage>
        <taxon>Bacteria</taxon>
        <taxon>Bacillati</taxon>
        <taxon>Actinomycetota</taxon>
        <taxon>Actinomycetes</taxon>
        <taxon>Micrococcales</taxon>
        <taxon>Brevibacteriaceae</taxon>
        <taxon>Brevibacterium</taxon>
    </lineage>
</organism>
<dbReference type="PANTHER" id="PTHR33442:SF1">
    <property type="entry name" value="TRANS-3-HYDROXY-L-PROLINE DEHYDRATASE"/>
    <property type="match status" value="1"/>
</dbReference>
<dbReference type="SFLD" id="SFLDS00028">
    <property type="entry name" value="Proline_Racemase"/>
    <property type="match status" value="1"/>
</dbReference>
<comment type="caution">
    <text evidence="2">The sequence shown here is derived from an EMBL/GenBank/DDBJ whole genome shotgun (WGS) entry which is preliminary data.</text>
</comment>
<name>A0A556C743_BREAU</name>
<dbReference type="Proteomes" id="UP000316406">
    <property type="component" value="Unassembled WGS sequence"/>
</dbReference>
<proteinExistence type="inferred from homology"/>
<evidence type="ECO:0000256" key="1">
    <source>
        <dbReference type="ARBA" id="ARBA00007529"/>
    </source>
</evidence>
<protein>
    <submittedName>
        <fullName evidence="2">Proline racemase</fullName>
    </submittedName>
</protein>
<comment type="similarity">
    <text evidence="1">Belongs to the proline racemase family.</text>
</comment>
<accession>A0A556C743</accession>
<sequence length="355" mass="37248">MSGQATITTIDYHTGGEPFRIVADPPVEIPGSTVAEKRMNAIGSEAIDGLRRLLVFEPRGHADMYGGFVTAPDDDGADFGVLFWHKDGFSTACGHGTIALGTWAVESGLVSAAESGATDVVIDVPSGRVTATVHTGPDGEVTSVDFINVASRVIASDIEIDISCDDEPPKTTMDGGEPSSGRQSISVDLAWGGALYACLDADRIGLTVVPENLNELISLGRRVKTALADHPLSQHRSDSRLNGVYGTIIVNRLGLGSGGELHQRNVTVFADGQVDRSPCGSGTAARIGILHASGELAAGQTLLHESIIGTRFRASVLDEVKDGIIPIIEASAHKVSTCTFVVDPRDELVPGFVLR</sequence>
<dbReference type="Gene3D" id="3.10.310.10">
    <property type="entry name" value="Diaminopimelate Epimerase, Chain A, domain 1"/>
    <property type="match status" value="2"/>
</dbReference>
<dbReference type="GO" id="GO:0016836">
    <property type="term" value="F:hydro-lyase activity"/>
    <property type="evidence" value="ECO:0007669"/>
    <property type="project" value="TreeGrafter"/>
</dbReference>
<dbReference type="PIRSF" id="PIRSF029792">
    <property type="entry name" value="Pro_racemase"/>
    <property type="match status" value="1"/>
</dbReference>
<dbReference type="OrthoDB" id="181267at2"/>
<dbReference type="PANTHER" id="PTHR33442">
    <property type="entry name" value="TRANS-3-HYDROXY-L-PROLINE DEHYDRATASE"/>
    <property type="match status" value="1"/>
</dbReference>
<dbReference type="InterPro" id="IPR008794">
    <property type="entry name" value="Pro_racemase_fam"/>
</dbReference>
<dbReference type="SUPFAM" id="SSF54506">
    <property type="entry name" value="Diaminopimelate epimerase-like"/>
    <property type="match status" value="1"/>
</dbReference>
<dbReference type="RefSeq" id="WP_143924009.1">
    <property type="nucleotide sequence ID" value="NZ_VLTK01000013.1"/>
</dbReference>
<dbReference type="Pfam" id="PF05544">
    <property type="entry name" value="Pro_racemase"/>
    <property type="match status" value="1"/>
</dbReference>
<dbReference type="FunFam" id="3.10.310.10:FF:000003">
    <property type="entry name" value="Proline racemase"/>
    <property type="match status" value="1"/>
</dbReference>
<evidence type="ECO:0000313" key="3">
    <source>
        <dbReference type="Proteomes" id="UP000316406"/>
    </source>
</evidence>
<evidence type="ECO:0000313" key="2">
    <source>
        <dbReference type="EMBL" id="TSI13156.1"/>
    </source>
</evidence>